<proteinExistence type="predicted"/>
<evidence type="ECO:0000313" key="1">
    <source>
        <dbReference type="EMBL" id="QND42993.1"/>
    </source>
</evidence>
<sequence>MMETKYFFEELQLPEFGEGALFYGEAVLVDNRGETDTFIVQDIKLGGNWLPRAPYDGARTIGQQMFKAISDVLYDDKTVNGRHAALEWADFVEGNTPAVPMFKPRAKPLGLDCRGITYMSNPIIRLASSGSSASGQRRRRGW</sequence>
<gene>
    <name evidence="1" type="ORF">HB770_21055</name>
</gene>
<dbReference type="EMBL" id="CP050549">
    <property type="protein sequence ID" value="QND42993.1"/>
    <property type="molecule type" value="Genomic_DNA"/>
</dbReference>
<dbReference type="Proteomes" id="UP000515518">
    <property type="component" value="Chromosome"/>
</dbReference>
<accession>A0A7G6RL61</accession>
<protein>
    <submittedName>
        <fullName evidence="1">Uncharacterized protein</fullName>
    </submittedName>
</protein>
<organism evidence="1 2">
    <name type="scientific">Rhizobium leguminosarum bv. viciae</name>
    <dbReference type="NCBI Taxonomy" id="387"/>
    <lineage>
        <taxon>Bacteria</taxon>
        <taxon>Pseudomonadati</taxon>
        <taxon>Pseudomonadota</taxon>
        <taxon>Alphaproteobacteria</taxon>
        <taxon>Hyphomicrobiales</taxon>
        <taxon>Rhizobiaceae</taxon>
        <taxon>Rhizobium/Agrobacterium group</taxon>
        <taxon>Rhizobium</taxon>
    </lineage>
</organism>
<reference evidence="2" key="1">
    <citation type="journal article" date="2020" name="Mol. Plant Microbe">
        <title>Rhizobial microsymbionts of the narrowly endemic Oxytropis species growing in Kamchatka are characterized by significant genetic diversity and possess a set of genes that are associated with T3SS and T6SS secretion systems and can affect the development of symbiosis.</title>
        <authorList>
            <person name="Safronova V."/>
            <person name="Guro P."/>
            <person name="Sazanova A."/>
            <person name="Kuznetsova I."/>
            <person name="Belimov A."/>
            <person name="Yakubov V."/>
            <person name="Chirak E."/>
            <person name="Afonin A."/>
            <person name="Gogolev Y."/>
            <person name="Andronov E."/>
            <person name="Tikhonovich I."/>
        </authorList>
    </citation>
    <scope>NUCLEOTIDE SEQUENCE [LARGE SCALE GENOMIC DNA]</scope>
    <source>
        <strain evidence="2">RCAM0610</strain>
    </source>
</reference>
<dbReference type="AlphaFoldDB" id="A0A7G6RL61"/>
<evidence type="ECO:0000313" key="2">
    <source>
        <dbReference type="Proteomes" id="UP000515518"/>
    </source>
</evidence>
<name>A0A7G6RL61_RHILV</name>